<keyword evidence="1" id="KW-0812">Transmembrane</keyword>
<reference evidence="2 3" key="1">
    <citation type="submission" date="2024-01" db="EMBL/GenBank/DDBJ databases">
        <title>The genomes of 5 underutilized Papilionoideae crops provide insights into root nodulation and disease resistanc.</title>
        <authorList>
            <person name="Jiang F."/>
        </authorList>
    </citation>
    <scope>NUCLEOTIDE SEQUENCE [LARGE SCALE GENOMIC DNA]</scope>
    <source>
        <strain evidence="2">DUOXIRENSHENG_FW03</strain>
        <tissue evidence="2">Leaves</tissue>
    </source>
</reference>
<dbReference type="AlphaFoldDB" id="A0AAN9SGP8"/>
<evidence type="ECO:0000313" key="3">
    <source>
        <dbReference type="Proteomes" id="UP001386955"/>
    </source>
</evidence>
<gene>
    <name evidence="2" type="ORF">VNO78_16180</name>
</gene>
<comment type="caution">
    <text evidence="2">The sequence shown here is derived from an EMBL/GenBank/DDBJ whole genome shotgun (WGS) entry which is preliminary data.</text>
</comment>
<evidence type="ECO:0000313" key="2">
    <source>
        <dbReference type="EMBL" id="KAK7395616.1"/>
    </source>
</evidence>
<sequence>MEGGGAQCSVLSAQCSFSFTKTLTHHHGYLLSLILILLHTHCAFSVSVSSAFFRNEFLILAASYLFAGDDAVVKLRQKLEFKHRLSIARGAAKGDPLQSEHLWLSLLYSLQDPPLPLPANNQMIYCQR</sequence>
<feature type="transmembrane region" description="Helical" evidence="1">
    <location>
        <begin position="29"/>
        <end position="53"/>
    </location>
</feature>
<evidence type="ECO:0000256" key="1">
    <source>
        <dbReference type="SAM" id="Phobius"/>
    </source>
</evidence>
<organism evidence="2 3">
    <name type="scientific">Psophocarpus tetragonolobus</name>
    <name type="common">Winged bean</name>
    <name type="synonym">Dolichos tetragonolobus</name>
    <dbReference type="NCBI Taxonomy" id="3891"/>
    <lineage>
        <taxon>Eukaryota</taxon>
        <taxon>Viridiplantae</taxon>
        <taxon>Streptophyta</taxon>
        <taxon>Embryophyta</taxon>
        <taxon>Tracheophyta</taxon>
        <taxon>Spermatophyta</taxon>
        <taxon>Magnoliopsida</taxon>
        <taxon>eudicotyledons</taxon>
        <taxon>Gunneridae</taxon>
        <taxon>Pentapetalae</taxon>
        <taxon>rosids</taxon>
        <taxon>fabids</taxon>
        <taxon>Fabales</taxon>
        <taxon>Fabaceae</taxon>
        <taxon>Papilionoideae</taxon>
        <taxon>50 kb inversion clade</taxon>
        <taxon>NPAAA clade</taxon>
        <taxon>indigoferoid/millettioid clade</taxon>
        <taxon>Phaseoleae</taxon>
        <taxon>Psophocarpus</taxon>
    </lineage>
</organism>
<proteinExistence type="predicted"/>
<protein>
    <submittedName>
        <fullName evidence="2">Uncharacterized protein</fullName>
    </submittedName>
</protein>
<keyword evidence="1" id="KW-0472">Membrane</keyword>
<name>A0AAN9SGP8_PSOTE</name>
<keyword evidence="1" id="KW-1133">Transmembrane helix</keyword>
<dbReference type="Proteomes" id="UP001386955">
    <property type="component" value="Unassembled WGS sequence"/>
</dbReference>
<accession>A0AAN9SGP8</accession>
<dbReference type="EMBL" id="JAYMYS010000004">
    <property type="protein sequence ID" value="KAK7395616.1"/>
    <property type="molecule type" value="Genomic_DNA"/>
</dbReference>
<keyword evidence="3" id="KW-1185">Reference proteome</keyword>